<keyword evidence="1" id="KW-0732">Signal</keyword>
<protein>
    <recommendedName>
        <fullName evidence="3">VWFD domain-containing protein</fullName>
    </recommendedName>
</protein>
<dbReference type="InterPro" id="IPR058727">
    <property type="entry name" value="Helical_Vwde"/>
</dbReference>
<keyword evidence="2" id="KW-1015">Disulfide bond</keyword>
<evidence type="ECO:0000256" key="1">
    <source>
        <dbReference type="ARBA" id="ARBA00022729"/>
    </source>
</evidence>
<organism evidence="4 5">
    <name type="scientific">Potamilus streckersoni</name>
    <dbReference type="NCBI Taxonomy" id="2493646"/>
    <lineage>
        <taxon>Eukaryota</taxon>
        <taxon>Metazoa</taxon>
        <taxon>Spiralia</taxon>
        <taxon>Lophotrochozoa</taxon>
        <taxon>Mollusca</taxon>
        <taxon>Bivalvia</taxon>
        <taxon>Autobranchia</taxon>
        <taxon>Heteroconchia</taxon>
        <taxon>Palaeoheterodonta</taxon>
        <taxon>Unionida</taxon>
        <taxon>Unionoidea</taxon>
        <taxon>Unionidae</taxon>
        <taxon>Ambleminae</taxon>
        <taxon>Lampsilini</taxon>
        <taxon>Potamilus</taxon>
    </lineage>
</organism>
<keyword evidence="5" id="KW-1185">Reference proteome</keyword>
<dbReference type="GO" id="GO:0005102">
    <property type="term" value="F:signaling receptor binding"/>
    <property type="evidence" value="ECO:0007669"/>
    <property type="project" value="TreeGrafter"/>
</dbReference>
<accession>A0AAE0WC39</accession>
<sequence>MQDHIVCLLQRLLVVQECFEIPSTKQIDHQITNFHIFCAISAIQLNITVPSEPYFVGFEVISNNSLKLKDLEETVVYIRLTVPFGCQRQSEECFLGVNIFIETGEDECLLPAAAALSSCGVKISSWRWNQSYPLRIAVKHGQNLHSISRTNNIRFRTDENFYHDFFCNYTLPKNIQVEVTTDASNLNGKECHAICDPHMQTFDGSKYENQNEGTYILYKHLKSPLQVQMRTNPCYGVPPDGPFCPCGVAIASGRDVFVVDRCSKPIKIYMPQCDDGTLKVKIKGAGNFYQIYLSTGTWVKITSGISFNIYIYPYISDRKSTSGLCGYLDADAQNDFVLRNGTTVPKEKFEDFNSHWLVKPEEDLFNSSNYKSLPSWPREDYLCMCGHYQDGYIVQPEHCSPDTRNSCPESVLNDSLAANCNINHRIKENVAIELDPSDFDVSQNENDTLTEIQTKRHFTKESANFECWSYLNRSLLFEKCSEIPDINPESFIEMCVMDTMLTNTTFWTPTHLDHAQKRCIHQVTVNQPIPEQIIKKYNVTSNSLEQVSNQTTNGTGIYSASLLQNLRDLACPMNCTGQGDCIKGQCRCYKGYGSEDCSVDMKKAPKVYGIPNRGVCDLQETRCDRISVLGEDFTNSQHLSCRLSIFQVKYDVQDNETRFHDYNSIVVQAQWISFAEVSCPIVDVRSKRSVQFSDDLDTLAIGYKVAVGNTRDIFGRDISLLVVDSLCVDCIKAGFNITCTLKHRYMDVYGKTDKLIVIQITLACKTKAQHKKDKKEKAYAELQEINKNNDDYGNMEEVYDEIADLPDDYASISDSVPTNNKLK</sequence>
<dbReference type="PROSITE" id="PS51233">
    <property type="entry name" value="VWFD"/>
    <property type="match status" value="1"/>
</dbReference>
<dbReference type="Pfam" id="PF26129">
    <property type="entry name" value="Vwde"/>
    <property type="match status" value="1"/>
</dbReference>
<dbReference type="GO" id="GO:0009986">
    <property type="term" value="C:cell surface"/>
    <property type="evidence" value="ECO:0007669"/>
    <property type="project" value="TreeGrafter"/>
</dbReference>
<dbReference type="EMBL" id="JAEAOA010000935">
    <property type="protein sequence ID" value="KAK3609853.1"/>
    <property type="molecule type" value="Genomic_DNA"/>
</dbReference>
<evidence type="ECO:0000256" key="2">
    <source>
        <dbReference type="ARBA" id="ARBA00023157"/>
    </source>
</evidence>
<feature type="domain" description="VWFD" evidence="3">
    <location>
        <begin position="189"/>
        <end position="364"/>
    </location>
</feature>
<proteinExistence type="predicted"/>
<dbReference type="PANTHER" id="PTHR14949:SF56">
    <property type="entry name" value="EGF-LIKE-DOMAIN, MULTIPLE 7"/>
    <property type="match status" value="1"/>
</dbReference>
<reference evidence="4" key="2">
    <citation type="journal article" date="2021" name="Genome Biol. Evol.">
        <title>Developing a high-quality reference genome for a parasitic bivalve with doubly uniparental inheritance (Bivalvia: Unionida).</title>
        <authorList>
            <person name="Smith C.H."/>
        </authorList>
    </citation>
    <scope>NUCLEOTIDE SEQUENCE</scope>
    <source>
        <strain evidence="4">CHS0354</strain>
        <tissue evidence="4">Mantle</tissue>
    </source>
</reference>
<dbReference type="PANTHER" id="PTHR14949">
    <property type="entry name" value="EGF-LIKE-DOMAIN, MULTIPLE 7, 8"/>
    <property type="match status" value="1"/>
</dbReference>
<name>A0AAE0WC39_9BIVA</name>
<evidence type="ECO:0000313" key="4">
    <source>
        <dbReference type="EMBL" id="KAK3609853.1"/>
    </source>
</evidence>
<dbReference type="Pfam" id="PF00094">
    <property type="entry name" value="VWD"/>
    <property type="match status" value="1"/>
</dbReference>
<dbReference type="Gene3D" id="2.60.120.260">
    <property type="entry name" value="Galactose-binding domain-like"/>
    <property type="match status" value="1"/>
</dbReference>
<dbReference type="Proteomes" id="UP001195483">
    <property type="component" value="Unassembled WGS sequence"/>
</dbReference>
<dbReference type="InterPro" id="IPR001846">
    <property type="entry name" value="VWF_type-D"/>
</dbReference>
<evidence type="ECO:0000313" key="5">
    <source>
        <dbReference type="Proteomes" id="UP001195483"/>
    </source>
</evidence>
<gene>
    <name evidence="4" type="ORF">CHS0354_015039</name>
</gene>
<reference evidence="4" key="1">
    <citation type="journal article" date="2021" name="Genome Biol. Evol.">
        <title>A High-Quality Reference Genome for a Parasitic Bivalve with Doubly Uniparental Inheritance (Bivalvia: Unionida).</title>
        <authorList>
            <person name="Smith C.H."/>
        </authorList>
    </citation>
    <scope>NUCLEOTIDE SEQUENCE</scope>
    <source>
        <strain evidence="4">CHS0354</strain>
    </source>
</reference>
<reference evidence="4" key="3">
    <citation type="submission" date="2023-05" db="EMBL/GenBank/DDBJ databases">
        <authorList>
            <person name="Smith C.H."/>
        </authorList>
    </citation>
    <scope>NUCLEOTIDE SEQUENCE</scope>
    <source>
        <strain evidence="4">CHS0354</strain>
        <tissue evidence="4">Mantle</tissue>
    </source>
</reference>
<evidence type="ECO:0000259" key="3">
    <source>
        <dbReference type="PROSITE" id="PS51233"/>
    </source>
</evidence>
<dbReference type="AlphaFoldDB" id="A0AAE0WC39"/>
<dbReference type="GO" id="GO:0005576">
    <property type="term" value="C:extracellular region"/>
    <property type="evidence" value="ECO:0007669"/>
    <property type="project" value="TreeGrafter"/>
</dbReference>
<comment type="caution">
    <text evidence="4">The sequence shown here is derived from an EMBL/GenBank/DDBJ whole genome shotgun (WGS) entry which is preliminary data.</text>
</comment>
<dbReference type="InterPro" id="IPR050969">
    <property type="entry name" value="Dev_Signal_Modulators"/>
</dbReference>